<comment type="caution">
    <text evidence="1">The sequence shown here is derived from an EMBL/GenBank/DDBJ whole genome shotgun (WGS) entry which is preliminary data.</text>
</comment>
<organism evidence="1 2">
    <name type="scientific">Colletotrichum scovillei</name>
    <dbReference type="NCBI Taxonomy" id="1209932"/>
    <lineage>
        <taxon>Eukaryota</taxon>
        <taxon>Fungi</taxon>
        <taxon>Dikarya</taxon>
        <taxon>Ascomycota</taxon>
        <taxon>Pezizomycotina</taxon>
        <taxon>Sordariomycetes</taxon>
        <taxon>Hypocreomycetidae</taxon>
        <taxon>Glomerellales</taxon>
        <taxon>Glomerellaceae</taxon>
        <taxon>Colletotrichum</taxon>
        <taxon>Colletotrichum acutatum species complex</taxon>
    </lineage>
</organism>
<dbReference type="Proteomes" id="UP000699042">
    <property type="component" value="Unassembled WGS sequence"/>
</dbReference>
<keyword evidence="2" id="KW-1185">Reference proteome</keyword>
<protein>
    <submittedName>
        <fullName evidence="1">Uncharacterized protein</fullName>
    </submittedName>
</protein>
<proteinExistence type="predicted"/>
<name>A0A9P7UCT7_9PEZI</name>
<reference evidence="1" key="1">
    <citation type="submission" date="2021-05" db="EMBL/GenBank/DDBJ databases">
        <title>Comparative genomics of three Colletotrichum scovillei strains and genetic complementation revealed genes involved fungal growth and virulence on chili pepper.</title>
        <authorList>
            <person name="Hsieh D.-K."/>
            <person name="Chuang S.-C."/>
            <person name="Chen C.-Y."/>
            <person name="Chao Y.-T."/>
            <person name="Lu M.-Y.J."/>
            <person name="Lee M.-H."/>
            <person name="Shih M.-C."/>
        </authorList>
    </citation>
    <scope>NUCLEOTIDE SEQUENCE</scope>
    <source>
        <strain evidence="1">Coll-153</strain>
    </source>
</reference>
<gene>
    <name evidence="1" type="ORF">JMJ77_001943</name>
</gene>
<evidence type="ECO:0000313" key="1">
    <source>
        <dbReference type="EMBL" id="KAG7051319.1"/>
    </source>
</evidence>
<dbReference type="AlphaFoldDB" id="A0A9P7UCT7"/>
<evidence type="ECO:0000313" key="2">
    <source>
        <dbReference type="Proteomes" id="UP000699042"/>
    </source>
</evidence>
<accession>A0A9P7UCT7</accession>
<dbReference type="EMBL" id="JAESDN010000004">
    <property type="protein sequence ID" value="KAG7051319.1"/>
    <property type="molecule type" value="Genomic_DNA"/>
</dbReference>
<sequence>MQTLVDILVLRPESTYLGIQFFGNLGNVDITQQTTEFEMGTWNYSPQRLSVQRPISPGLRESNEDLTIPSQNAAYVCIVYLARSTDCSAL</sequence>